<dbReference type="AlphaFoldDB" id="A0A803NLU9"/>
<accession>A0A803NLU9</accession>
<dbReference type="EMBL" id="UZAU01000077">
    <property type="status" value="NOT_ANNOTATED_CDS"/>
    <property type="molecule type" value="Genomic_DNA"/>
</dbReference>
<feature type="region of interest" description="Disordered" evidence="1">
    <location>
        <begin position="68"/>
        <end position="110"/>
    </location>
</feature>
<organism evidence="3 4">
    <name type="scientific">Cannabis sativa</name>
    <name type="common">Hemp</name>
    <name type="synonym">Marijuana</name>
    <dbReference type="NCBI Taxonomy" id="3483"/>
    <lineage>
        <taxon>Eukaryota</taxon>
        <taxon>Viridiplantae</taxon>
        <taxon>Streptophyta</taxon>
        <taxon>Embryophyta</taxon>
        <taxon>Tracheophyta</taxon>
        <taxon>Spermatophyta</taxon>
        <taxon>Magnoliopsida</taxon>
        <taxon>eudicotyledons</taxon>
        <taxon>Gunneridae</taxon>
        <taxon>Pentapetalae</taxon>
        <taxon>rosids</taxon>
        <taxon>fabids</taxon>
        <taxon>Rosales</taxon>
        <taxon>Cannabaceae</taxon>
        <taxon>Cannabis</taxon>
    </lineage>
</organism>
<protein>
    <recommendedName>
        <fullName evidence="2">Retrovirus-related Pol polyprotein from transposon TNT 1-94-like beta-barrel domain-containing protein</fullName>
    </recommendedName>
</protein>
<dbReference type="InterPro" id="IPR054722">
    <property type="entry name" value="PolX-like_BBD"/>
</dbReference>
<evidence type="ECO:0000313" key="3">
    <source>
        <dbReference type="EnsemblPlants" id="cds.evm.model.01.2605"/>
    </source>
</evidence>
<feature type="compositionally biased region" description="Polar residues" evidence="1">
    <location>
        <begin position="68"/>
        <end position="86"/>
    </location>
</feature>
<dbReference type="Pfam" id="PF22936">
    <property type="entry name" value="Pol_BBD"/>
    <property type="match status" value="1"/>
</dbReference>
<dbReference type="Gramene" id="evm.model.01.2605">
    <property type="protein sequence ID" value="cds.evm.model.01.2605"/>
    <property type="gene ID" value="evm.TU.01.2605"/>
</dbReference>
<evidence type="ECO:0000256" key="1">
    <source>
        <dbReference type="SAM" id="MobiDB-lite"/>
    </source>
</evidence>
<dbReference type="EnsemblPlants" id="evm.model.01.2605">
    <property type="protein sequence ID" value="cds.evm.model.01.2605"/>
    <property type="gene ID" value="evm.TU.01.2605"/>
</dbReference>
<reference evidence="3" key="2">
    <citation type="submission" date="2021-03" db="UniProtKB">
        <authorList>
            <consortium name="EnsemblPlants"/>
        </authorList>
    </citation>
    <scope>IDENTIFICATION</scope>
</reference>
<sequence>MADYLKMKRMWADSLALAGEPYPERHLISNILSGLDAEYLSIVVLIESQANTTWKQLQKTWIEWSSNTGGQRRFNTGRNHGRGQQNTGYTRGGRYRGRGQGGRSTGPKPTCQVCGKYGHWSHDESYMGNQPNTAGNQDKHLSALVATPEMLNDDSWYADSGASKHLTADANKLQTKTEYEGKELITIGDGSQLPISHIGTGIFKPRVLVSQAASSPPTPGVPLTVQEALHHEGWNSAMNTEMAALRRNRTWFVHESHADLLFELMHLLQNDHSGGSWLAWSFRLAYGVFDLEGLVYRRTHGLGFQRSTKDSWVGFST</sequence>
<reference evidence="3" key="1">
    <citation type="submission" date="2018-11" db="EMBL/GenBank/DDBJ databases">
        <authorList>
            <person name="Grassa J C."/>
        </authorList>
    </citation>
    <scope>NUCLEOTIDE SEQUENCE [LARGE SCALE GENOMIC DNA]</scope>
</reference>
<name>A0A803NLU9_CANSA</name>
<dbReference type="PANTHER" id="PTHR47481:SF22">
    <property type="entry name" value="RETROTRANSPOSON GAG DOMAIN-CONTAINING PROTEIN"/>
    <property type="match status" value="1"/>
</dbReference>
<keyword evidence="4" id="KW-1185">Reference proteome</keyword>
<feature type="domain" description="Retrovirus-related Pol polyprotein from transposon TNT 1-94-like beta-barrel" evidence="2">
    <location>
        <begin position="156"/>
        <end position="203"/>
    </location>
</feature>
<dbReference type="Proteomes" id="UP000596661">
    <property type="component" value="Chromosome 1"/>
</dbReference>
<proteinExistence type="predicted"/>
<evidence type="ECO:0000313" key="4">
    <source>
        <dbReference type="Proteomes" id="UP000596661"/>
    </source>
</evidence>
<dbReference type="PANTHER" id="PTHR47481">
    <property type="match status" value="1"/>
</dbReference>
<evidence type="ECO:0000259" key="2">
    <source>
        <dbReference type="Pfam" id="PF22936"/>
    </source>
</evidence>